<dbReference type="KEGG" id="ptkz:JDV02_008760"/>
<gene>
    <name evidence="3" type="ORF">JDV02_008760</name>
</gene>
<evidence type="ECO:0000313" key="4">
    <source>
        <dbReference type="Proteomes" id="UP000829364"/>
    </source>
</evidence>
<keyword evidence="1" id="KW-0659">Purine metabolism</keyword>
<dbReference type="EMBL" id="CP086361">
    <property type="protein sequence ID" value="UNI22916.1"/>
    <property type="molecule type" value="Genomic_DNA"/>
</dbReference>
<protein>
    <recommendedName>
        <fullName evidence="2">Oxo-4-hydroxy-4-carboxy-5-ureidoimidazoline decarboxylase domain-containing protein</fullName>
    </recommendedName>
</protein>
<dbReference type="Pfam" id="PF09349">
    <property type="entry name" value="OHCU_decarbox"/>
    <property type="match status" value="1"/>
</dbReference>
<dbReference type="PANTHER" id="PTHR37987:SF1">
    <property type="entry name" value="OXO-4-HYDROXY-4-CARBOXY-5-UREIDOIMIDAZOLINE DECARBOXYLASE DOMAIN-CONTAINING PROTEIN"/>
    <property type="match status" value="1"/>
</dbReference>
<evidence type="ECO:0000313" key="3">
    <source>
        <dbReference type="EMBL" id="UNI22916.1"/>
    </source>
</evidence>
<dbReference type="InterPro" id="IPR036778">
    <property type="entry name" value="OHCU_decarboxylase_sf"/>
</dbReference>
<dbReference type="RefSeq" id="XP_047846397.1">
    <property type="nucleotide sequence ID" value="XM_047990390.1"/>
</dbReference>
<dbReference type="PANTHER" id="PTHR37987">
    <property type="entry name" value="CHROMOSOME 9, WHOLE GENOME SHOTGUN SEQUENCE"/>
    <property type="match status" value="1"/>
</dbReference>
<dbReference type="Proteomes" id="UP000829364">
    <property type="component" value="Chromosome 8"/>
</dbReference>
<evidence type="ECO:0000259" key="2">
    <source>
        <dbReference type="Pfam" id="PF09349"/>
    </source>
</evidence>
<organism evidence="3 4">
    <name type="scientific">Purpureocillium takamizusanense</name>
    <dbReference type="NCBI Taxonomy" id="2060973"/>
    <lineage>
        <taxon>Eukaryota</taxon>
        <taxon>Fungi</taxon>
        <taxon>Dikarya</taxon>
        <taxon>Ascomycota</taxon>
        <taxon>Pezizomycotina</taxon>
        <taxon>Sordariomycetes</taxon>
        <taxon>Hypocreomycetidae</taxon>
        <taxon>Hypocreales</taxon>
        <taxon>Ophiocordycipitaceae</taxon>
        <taxon>Purpureocillium</taxon>
    </lineage>
</organism>
<dbReference type="OrthoDB" id="5398391at2759"/>
<proteinExistence type="predicted"/>
<evidence type="ECO:0000256" key="1">
    <source>
        <dbReference type="ARBA" id="ARBA00022631"/>
    </source>
</evidence>
<dbReference type="SUPFAM" id="SSF158694">
    <property type="entry name" value="UraD-Like"/>
    <property type="match status" value="1"/>
</dbReference>
<dbReference type="Gene3D" id="1.10.3330.10">
    <property type="entry name" value="Oxo-4-hydroxy-4-carboxy-5-ureidoimidazoline decarboxylase"/>
    <property type="match status" value="1"/>
</dbReference>
<reference evidence="3" key="1">
    <citation type="submission" date="2021-11" db="EMBL/GenBank/DDBJ databases">
        <title>Purpureocillium_takamizusanense_genome.</title>
        <authorList>
            <person name="Nguyen N.-H."/>
        </authorList>
    </citation>
    <scope>NUCLEOTIDE SEQUENCE</scope>
    <source>
        <strain evidence="3">PT3</strain>
    </source>
</reference>
<dbReference type="InterPro" id="IPR018020">
    <property type="entry name" value="OHCU_decarboxylase"/>
</dbReference>
<feature type="domain" description="Oxo-4-hydroxy-4-carboxy-5-ureidoimidazoline decarboxylase" evidence="2">
    <location>
        <begin position="27"/>
        <end position="182"/>
    </location>
</feature>
<sequence>MTAAAAASSSSSNSPQLPHIRDLHSFSDLEQTQVLDLLFEPSPAIHATLVPVIRTAHYQSYPELIDACQIQLLSLAAGSGSEPGPPALLSVLGSHPRLGAKKVDSAQSVAEQANLQGEGEELARLNDEYERRFPGLRYVVFVNGRGRPEIMRDMRTRIDRGDYSKEVAAALQAMCDIAKDRASKLPVQPSRANI</sequence>
<dbReference type="AlphaFoldDB" id="A0A9Q8QPI8"/>
<dbReference type="GO" id="GO:0006144">
    <property type="term" value="P:purine nucleobase metabolic process"/>
    <property type="evidence" value="ECO:0007669"/>
    <property type="project" value="UniProtKB-KW"/>
</dbReference>
<keyword evidence="4" id="KW-1185">Reference proteome</keyword>
<accession>A0A9Q8QPI8</accession>
<name>A0A9Q8QPI8_9HYPO</name>
<dbReference type="GeneID" id="72070705"/>